<feature type="domain" description="Trimeric autotransporter adhesin YadA-like head" evidence="13">
    <location>
        <begin position="543"/>
        <end position="570"/>
    </location>
</feature>
<feature type="domain" description="Trimeric autotransporter adhesin YadA-like head" evidence="13">
    <location>
        <begin position="766"/>
        <end position="786"/>
    </location>
</feature>
<evidence type="ECO:0000256" key="9">
    <source>
        <dbReference type="ARBA" id="ARBA00023136"/>
    </source>
</evidence>
<feature type="domain" description="Trimeric autotransporter adhesin YadA-like head" evidence="13">
    <location>
        <begin position="789"/>
        <end position="814"/>
    </location>
</feature>
<feature type="domain" description="Trimeric autotransporter adhesin YadA-like head" evidence="13">
    <location>
        <begin position="1493"/>
        <end position="1520"/>
    </location>
</feature>
<evidence type="ECO:0000259" key="12">
    <source>
        <dbReference type="Pfam" id="PF03895"/>
    </source>
</evidence>
<evidence type="ECO:0000259" key="14">
    <source>
        <dbReference type="Pfam" id="PF05662"/>
    </source>
</evidence>
<evidence type="ECO:0000256" key="11">
    <source>
        <dbReference type="SAM" id="Phobius"/>
    </source>
</evidence>
<organism evidence="16 17">
    <name type="scientific">Lysobacter arvi</name>
    <dbReference type="NCBI Taxonomy" id="3038776"/>
    <lineage>
        <taxon>Bacteria</taxon>
        <taxon>Pseudomonadati</taxon>
        <taxon>Pseudomonadota</taxon>
        <taxon>Gammaproteobacteria</taxon>
        <taxon>Lysobacterales</taxon>
        <taxon>Lysobacteraceae</taxon>
        <taxon>Lysobacter</taxon>
    </lineage>
</organism>
<feature type="domain" description="Trimeric autotransporter adhesin YadA-like stalk" evidence="14">
    <location>
        <begin position="2465"/>
        <end position="2494"/>
    </location>
</feature>
<feature type="domain" description="Trimeric autotransporter adhesin YadA-like stalk" evidence="14">
    <location>
        <begin position="1724"/>
        <end position="1766"/>
    </location>
</feature>
<dbReference type="Gene3D" id="1.20.5.170">
    <property type="match status" value="9"/>
</dbReference>
<keyword evidence="9 11" id="KW-0472">Membrane</keyword>
<feature type="domain" description="Trimeric autotransporter adhesin YadA-like head" evidence="13">
    <location>
        <begin position="703"/>
        <end position="729"/>
    </location>
</feature>
<keyword evidence="6 11" id="KW-0812">Transmembrane</keyword>
<feature type="domain" description="Trimeric autotransporter adhesin YadA-like head" evidence="13">
    <location>
        <begin position="2017"/>
        <end position="2042"/>
    </location>
</feature>
<evidence type="ECO:0000256" key="2">
    <source>
        <dbReference type="ARBA" id="ARBA00004442"/>
    </source>
</evidence>
<dbReference type="Gene3D" id="6.10.250.2030">
    <property type="match status" value="2"/>
</dbReference>
<protein>
    <submittedName>
        <fullName evidence="16">YadA-like family protein</fullName>
    </submittedName>
</protein>
<feature type="transmembrane region" description="Helical" evidence="11">
    <location>
        <begin position="34"/>
        <end position="53"/>
    </location>
</feature>
<evidence type="ECO:0000256" key="1">
    <source>
        <dbReference type="ARBA" id="ARBA00004241"/>
    </source>
</evidence>
<feature type="domain" description="Trimeric autotransporter adhesin YadA-like stalk" evidence="14">
    <location>
        <begin position="2156"/>
        <end position="2193"/>
    </location>
</feature>
<feature type="domain" description="Trimeric autotransporter adhesin YadA-like stalk" evidence="14">
    <location>
        <begin position="2691"/>
        <end position="2730"/>
    </location>
</feature>
<keyword evidence="4" id="KW-0813">Transport</keyword>
<comment type="similarity">
    <text evidence="3">Belongs to the autotransporter-2 (AT-2) (TC 1.B.40) family.</text>
</comment>
<dbReference type="Gene3D" id="2.60.40.4050">
    <property type="match status" value="3"/>
</dbReference>
<feature type="domain" description="Trimeric autotransporter adhesin YadA-like stalk" evidence="14">
    <location>
        <begin position="2634"/>
        <end position="2655"/>
    </location>
</feature>
<keyword evidence="10" id="KW-0998">Cell outer membrane</keyword>
<dbReference type="Gene3D" id="6.10.250.2120">
    <property type="match status" value="1"/>
</dbReference>
<feature type="domain" description="ESPR" evidence="15">
    <location>
        <begin position="1"/>
        <end position="45"/>
    </location>
</feature>
<feature type="domain" description="Trimeric autotransporter adhesin YadA-like stalk" evidence="14">
    <location>
        <begin position="411"/>
        <end position="451"/>
    </location>
</feature>
<dbReference type="InterPro" id="IPR005594">
    <property type="entry name" value="YadA_C"/>
</dbReference>
<feature type="domain" description="Trimeric autotransporter adhesin YadA-like stalk" evidence="14">
    <location>
        <begin position="2576"/>
        <end position="2608"/>
    </location>
</feature>
<dbReference type="Gene3D" id="3.30.1300.30">
    <property type="entry name" value="GSPII I/J protein-like"/>
    <property type="match status" value="1"/>
</dbReference>
<keyword evidence="17" id="KW-1185">Reference proteome</keyword>
<gene>
    <name evidence="16" type="ORF">P8609_17150</name>
</gene>
<dbReference type="InterPro" id="IPR008640">
    <property type="entry name" value="Adhesin_Head_dom"/>
</dbReference>
<feature type="domain" description="Trimeric autotransporter adhesin YadA-like stalk" evidence="14">
    <location>
        <begin position="2249"/>
        <end position="2283"/>
    </location>
</feature>
<evidence type="ECO:0000259" key="15">
    <source>
        <dbReference type="Pfam" id="PF13018"/>
    </source>
</evidence>
<comment type="subcellular location">
    <subcellularLocation>
        <location evidence="2">Cell outer membrane</location>
    </subcellularLocation>
    <subcellularLocation>
        <location evidence="1">Cell surface</location>
    </subcellularLocation>
</comment>
<feature type="domain" description="Trimeric autotransporter adhesin YadA-like C-terminal membrane anchor" evidence="12">
    <location>
        <begin position="2884"/>
        <end position="2943"/>
    </location>
</feature>
<feature type="domain" description="Trimeric autotransporter adhesin YadA-like stalk" evidence="14">
    <location>
        <begin position="2819"/>
        <end position="2853"/>
    </location>
</feature>
<evidence type="ECO:0000313" key="17">
    <source>
        <dbReference type="Proteomes" id="UP001233535"/>
    </source>
</evidence>
<feature type="domain" description="Trimeric autotransporter adhesin YadA-like head" evidence="13">
    <location>
        <begin position="1302"/>
        <end position="1322"/>
    </location>
</feature>
<dbReference type="Pfam" id="PF03895">
    <property type="entry name" value="YadA_anchor"/>
    <property type="match status" value="1"/>
</dbReference>
<dbReference type="Pfam" id="PF05662">
    <property type="entry name" value="YadA_stalk"/>
    <property type="match status" value="22"/>
</dbReference>
<dbReference type="SUPFAM" id="SSF101967">
    <property type="entry name" value="Adhesin YadA, collagen-binding domain"/>
    <property type="match status" value="11"/>
</dbReference>
<evidence type="ECO:0000256" key="5">
    <source>
        <dbReference type="ARBA" id="ARBA00022452"/>
    </source>
</evidence>
<feature type="domain" description="Trimeric autotransporter adhesin YadA-like head" evidence="13">
    <location>
        <begin position="1889"/>
        <end position="1915"/>
    </location>
</feature>
<feature type="domain" description="Trimeric autotransporter adhesin YadA-like head" evidence="13">
    <location>
        <begin position="909"/>
        <end position="935"/>
    </location>
</feature>
<feature type="domain" description="Trimeric autotransporter adhesin YadA-like head" evidence="13">
    <location>
        <begin position="357"/>
        <end position="378"/>
    </location>
</feature>
<dbReference type="Gene3D" id="2.150.10.10">
    <property type="entry name" value="Serralysin-like metalloprotease, C-terminal"/>
    <property type="match status" value="8"/>
</dbReference>
<evidence type="ECO:0000259" key="13">
    <source>
        <dbReference type="Pfam" id="PF05658"/>
    </source>
</evidence>
<evidence type="ECO:0000256" key="6">
    <source>
        <dbReference type="ARBA" id="ARBA00022692"/>
    </source>
</evidence>
<feature type="domain" description="Trimeric autotransporter adhesin YadA-like head" evidence="13">
    <location>
        <begin position="1356"/>
        <end position="1382"/>
    </location>
</feature>
<feature type="domain" description="Trimeric autotransporter adhesin YadA-like stalk" evidence="14">
    <location>
        <begin position="819"/>
        <end position="858"/>
    </location>
</feature>
<evidence type="ECO:0000256" key="8">
    <source>
        <dbReference type="ARBA" id="ARBA00022927"/>
    </source>
</evidence>
<dbReference type="Pfam" id="PF05658">
    <property type="entry name" value="YadA_head"/>
    <property type="match status" value="16"/>
</dbReference>
<evidence type="ECO:0000256" key="7">
    <source>
        <dbReference type="ARBA" id="ARBA00022729"/>
    </source>
</evidence>
<feature type="domain" description="Trimeric autotransporter adhesin YadA-like stalk" evidence="14">
    <location>
        <begin position="1667"/>
        <end position="1706"/>
    </location>
</feature>
<dbReference type="SUPFAM" id="SSF54523">
    <property type="entry name" value="Pili subunits"/>
    <property type="match status" value="1"/>
</dbReference>
<feature type="domain" description="Trimeric autotransporter adhesin YadA-like head" evidence="13">
    <location>
        <begin position="513"/>
        <end position="535"/>
    </location>
</feature>
<comment type="caution">
    <text evidence="16">The sequence shown here is derived from an EMBL/GenBank/DDBJ whole genome shotgun (WGS) entry which is preliminary data.</text>
</comment>
<feature type="domain" description="Trimeric autotransporter adhesin YadA-like head" evidence="13">
    <location>
        <begin position="2790"/>
        <end position="2812"/>
    </location>
</feature>
<feature type="domain" description="Trimeric autotransporter adhesin YadA-like stalk" evidence="14">
    <location>
        <begin position="967"/>
        <end position="1003"/>
    </location>
</feature>
<feature type="domain" description="Trimeric autotransporter adhesin YadA-like stalk" evidence="14">
    <location>
        <begin position="160"/>
        <end position="198"/>
    </location>
</feature>
<dbReference type="Proteomes" id="UP001233535">
    <property type="component" value="Unassembled WGS sequence"/>
</dbReference>
<dbReference type="InterPro" id="IPR008635">
    <property type="entry name" value="Coiled_stalk_dom"/>
</dbReference>
<dbReference type="InterPro" id="IPR045584">
    <property type="entry name" value="Pilin-like"/>
</dbReference>
<dbReference type="Gene3D" id="4.10.80.270">
    <property type="match status" value="3"/>
</dbReference>
<feature type="domain" description="Trimeric autotransporter adhesin YadA-like stalk" evidence="14">
    <location>
        <begin position="1947"/>
        <end position="1983"/>
    </location>
</feature>
<evidence type="ECO:0000313" key="16">
    <source>
        <dbReference type="EMBL" id="MDR0184693.1"/>
    </source>
</evidence>
<feature type="domain" description="Trimeric autotransporter adhesin YadA-like head" evidence="13">
    <location>
        <begin position="1334"/>
        <end position="1354"/>
    </location>
</feature>
<feature type="domain" description="Trimeric autotransporter adhesin YadA-like head" evidence="13">
    <location>
        <begin position="1526"/>
        <end position="1551"/>
    </location>
</feature>
<feature type="domain" description="Trimeric autotransporter adhesin YadA-like stalk" evidence="14">
    <location>
        <begin position="1577"/>
        <end position="1615"/>
    </location>
</feature>
<keyword evidence="11" id="KW-1133">Transmembrane helix</keyword>
<evidence type="ECO:0000256" key="10">
    <source>
        <dbReference type="ARBA" id="ARBA00023237"/>
    </source>
</evidence>
<feature type="domain" description="Trimeric autotransporter adhesin YadA-like stalk" evidence="14">
    <location>
        <begin position="248"/>
        <end position="290"/>
    </location>
</feature>
<keyword evidence="7" id="KW-0732">Signal</keyword>
<feature type="domain" description="Trimeric autotransporter adhesin YadA-like stalk" evidence="14">
    <location>
        <begin position="1390"/>
        <end position="1430"/>
    </location>
</feature>
<feature type="domain" description="Trimeric autotransporter adhesin YadA-like stalk" evidence="14">
    <location>
        <begin position="645"/>
        <end position="687"/>
    </location>
</feature>
<feature type="domain" description="Trimeric autotransporter adhesin YadA-like stalk" evidence="14">
    <location>
        <begin position="1803"/>
        <end position="1830"/>
    </location>
</feature>
<feature type="domain" description="Trimeric autotransporter adhesin YadA-like stalk" evidence="14">
    <location>
        <begin position="1176"/>
        <end position="1216"/>
    </location>
</feature>
<dbReference type="InterPro" id="IPR011049">
    <property type="entry name" value="Serralysin-like_metalloprot_C"/>
</dbReference>
<evidence type="ECO:0000256" key="4">
    <source>
        <dbReference type="ARBA" id="ARBA00022448"/>
    </source>
</evidence>
<feature type="domain" description="Trimeric autotransporter adhesin YadA-like stalk" evidence="14">
    <location>
        <begin position="2366"/>
        <end position="2410"/>
    </location>
</feature>
<dbReference type="RefSeq" id="WP_309263814.1">
    <property type="nucleotide sequence ID" value="NZ_JARUHG010000007.1"/>
</dbReference>
<proteinExistence type="inferred from homology"/>
<feature type="domain" description="Trimeric autotransporter adhesin YadA-like head" evidence="13">
    <location>
        <begin position="1037"/>
        <end position="1062"/>
    </location>
</feature>
<dbReference type="InterPro" id="IPR024973">
    <property type="entry name" value="ESPR"/>
</dbReference>
<reference evidence="16 17" key="1">
    <citation type="submission" date="2023-04" db="EMBL/GenBank/DDBJ databases">
        <title>Lysobacter sp. strain UC isolated from soil sample.</title>
        <authorList>
            <person name="Choksket S."/>
            <person name="Harshvardhan F."/>
            <person name="Rana R."/>
            <person name="Patil P.B."/>
            <person name="Korpole S."/>
        </authorList>
    </citation>
    <scope>NUCLEOTIDE SEQUENCE [LARGE SCALE GENOMIC DNA]</scope>
    <source>
        <strain evidence="16 17">UC</strain>
    </source>
</reference>
<dbReference type="Pfam" id="PF13018">
    <property type="entry name" value="ESPR"/>
    <property type="match status" value="1"/>
</dbReference>
<accession>A0ABU1CIB3</accession>
<sequence>MNKIYRVVWNAELGQWVVASEVAKGKKKKAKSGASMAMLMVPAVAVMGSIGYAPQALASSADIYGCNTSGTGQGFVNWTTTNGLVTYGGTACAPGAQFNYIGGGNIEGEVNWVSNGGDPTYMIVNSGNVNTPDGVGSHSIALRARNGIFMYGQVDMAGNKIVNMAKGISANDAVNVSQLTGVTNALGGGAAVSSTGAVTAPAYTINGTTYNNVGAALTALSTATSGDALKWSTSAGAYDATHGGTASKIINVADGNVASGSKEAVNGGQLFTTNQNVTNVTNTVNNITNGGGIKYFHVNSTLADSAAGGVDSTAIGPSASVNSAAGGGIALGRSASVTAKATYGGVAIASGATSDANDALAIGRDSSASAVDGVALGHASKADRASGSGGSTMGAVSVGSGGTGVATTTRQIISVARGTQDTDAVNVSQLKGVTTALGGGSTVNSDGTIKAPAYSIQGSTYNDVGSALSKLDGATTKNAGDITTLNTTVNNITNGGGIKYFHVKSTAADSVVSGDGAVAIGGGSRADSTGSIAIGEGAFVPGSGTGDVAIGKGAKAELYTTNSVVLGADSYSNRNNTVSIGKTGGERQLINLAKGTADTDAVNLSQLKAAGMTTDATGTPTNAFVTYDTTAKDKITLGGTTGTTITNVKDGSVASGSKDAVNGGQLYTVDQKATAAQTTINNINNGAGIKYFHVNSTAADSQATGGESVAIGGGAKAVGAASIALGNNAQNVTGANNSVAIGGDSKSSDKSVTIGNGADTSTQAWSTAVGTNAKSTGQYGVALGAGTTASSANSVALGTNSIADRANAVSVGTSTAQRQIMNLAKGTADTDAVNVSQLKGVTTALGGGSAVNADGTVKAPAYDVAGTTYNTVGGAVDALDGRIDSINSELAPKLKYVKFGQTSALDASASGTDAVAIGGFAQSMGTGALAIGANARAMADNAVAIGAGSSTSAANTFAVGSSTVKRRIVNLADGTGVSDAVTVGQMNTKIAEAINGTTLKSGGVLRASTLLGATSSLTPDKLIVAGPNGGTTTPTDAIGDKAIAMGLNAHANAANAVAAGQNVSVLGANGVAVGQNIAVGGVSAVAIGATVSSVSDYATAIGSDGTEVNTGATGAVAIGRAVSVGGEGTVGIGSNIIASAKNAIVLGSGSSDDGRDNVVSVGSAGTVSGTSNIKRQITNVAKGTLDTDAVNVSQLKGAEAAFGGGAGVNADGTIKAPAYSIQGSTYNDVGSALSKLDGATTTINNLATNTNRYFKVAGGANNGTDDAVTGSAGSIAVGRNANAGYNTVAIGDGAKATYTDNMAVGTGAKASGGASIAVGTRASTADTAGWNFQTALGAEAKAEQNMATAIGGRADAKADKSVALGVDSVSDRANTVSVGSSAATGGFTRQIVNVGKGTQDTDAVNVSQLKGVTTALGGGSTVNSDGTIKAPAYSIQGSTYNDVGSALSKLDGATTKNAGDITTLNTTVNNITNGGGIKYFHAKDGSTTADSAANAAGSIAIGPNAKTDAAATNSIAIGLDASTAAAAEYGVALGGAAKASVARSVALGDGSVADRASGTGGSGFGAVSVGSSTSTRQIINVARGTQDNDAVNVSQLKGVTTAIGGGAAVNADGTIKAPTVTVGGTTYSNLASAIEAAGNKANSIDALAWNATTGAYDAKHGTATTSKITNVKAGTADTDAVNLAQLKAAGLSTDTSGTPTNAFVTYDTTTKDKVTLGGASGTTLTNVKDGALTATSKDAVNGGQLYAVDQKAAAAQTTINNITNGTAGLVQQAAAGADITVAKAKDGAAVDFTGTAGTRKLKGVSVGTADTDGVNVSQLKGITDALGGGAAVAEDGSITKPTYKVDGKDAVGVDGAISALDSRVDTFSELQEKVKYIKFGYTTALDASASGTDAVAIGGFAQALGTGALAIGANARAMADNAVAIGAGSSTTAANTFAVGSSTLKRRVVNVADAVNVTDAVTLGQMNTKIAEAINGTTLKSGGVLRASTLLGATSSLTPDKLIVAGPNGGSTTPTDAIGDKAIAIGLNSHANANNAVAAGQNVSVLGANGVGVGQNIAVGGVSAVAVGATVSSVSDYATAIGSDGTEVNTGATGAVAIGRAVSVGGAGTVGIGSSIVATGKDAIVLGSSSSDDGRDNVVSVGSAGKLSGTSTITRQIVNVKAGTLDTDAVNVSQLKGVTAVIGGGTAVAADGTITKPQFDIGGTKYDTVAGALEAVESLAGSGSALGVVYDGATKDKVTLAGASGTTLANVKAGTANTDAVNVGQLKSVESALGGGAQVNSDGTLKAPTYTVQGTTANDVGTALGTLDGAITKNAGDITTLNTTVNNITTGKAGLVQQAAAGAKLTVGKDTDGAQVDFAGTAGTRQLINVAAGAVSETSHDAINGSQLYAVSKSVASAMGGSSSVNADGTVKAPSYSIGGNTYNNVGDALTAIDAKAGSGNALGVVYDDTAKGTITLAGASGTAIDNVKAGTTDEQAVNVSQLKGIADAIGGGAKIDPTTGAIVAPSFDVTKADGSKETVDNVGDAISTMDDTIAGLGGDVTNISNTVNTLSTDALKWDATAGAYSAAHGDETESRITNVADAVNAKDAVNKGQLDKALADVATGSNPLAVTYDSSEKTSLTLGGADATKPVQLKNVADAVDDTDAVNLRQLKDAGLVDGSGSTLDAVVYDANSAKASVTFGGANGTILNNVADGLITRDSRQAVNGGQIYQLKEQLNQQITNLDGRVTNLENNGTGGSAPYIAANPASGDAKTPAQIGENAGVAVGYDTQVKAGDSAAIGNGASVTEAGTNSVALGSGSVADTANTVSIGSEGHERTISHVARGNADSDVATMGQMRETLQSANDYTDQRLNDVWSDLGDEINQVNRQANRGIAAASALINVTPYVPGHTTVNAGAASYRGETALGIGVSRWSENGRLNLNAGVSAAKDDQPVFRVGIGYVF</sequence>
<dbReference type="Gene3D" id="6.10.250.2040">
    <property type="match status" value="5"/>
</dbReference>
<evidence type="ECO:0000256" key="3">
    <source>
        <dbReference type="ARBA" id="ARBA00005848"/>
    </source>
</evidence>
<dbReference type="EMBL" id="JARUHG010000007">
    <property type="protein sequence ID" value="MDR0184693.1"/>
    <property type="molecule type" value="Genomic_DNA"/>
</dbReference>
<keyword evidence="5" id="KW-1134">Transmembrane beta strand</keyword>
<feature type="domain" description="Trimeric autotransporter adhesin YadA-like stalk" evidence="14">
    <location>
        <begin position="588"/>
        <end position="627"/>
    </location>
</feature>
<keyword evidence="8" id="KW-0653">Protein transport</keyword>
<name>A0ABU1CIB3_9GAMM</name>